<proteinExistence type="inferred from homology"/>
<sequence>MMANVPCQNQFLGSRISLVSKSEIRYEGILYALDLTDATISLAKVRSFGTEDRPTERPIPARDDVYEYIIFRGADIKVIDIVEPPKQASNQGGSGIIPADPAIVDYSHSGSGNGHYGNNFEGGQGRPNNNLLNNLFKGRNGPPMQNGGGGGGNYGRRNGGYTNDAGVQAGRSNQNRMMGMGQNGGGGNGNGNGRQQFVHRNNFMGYGMNYRQGGYNNQRDNGGQFQQRGGRMTTPNRVGNFGQRQGGRQGGGPRTPFRARGMNQAAFPPKVAFDGDYDFEKANEELLSTLAKAKLEDESTEKKEENGENGGEENTENKDNDKESPIFYKKDDFFDNISCESLERSKGNVPRVDWKAERKLNAETFGMNINNGNMNNRNNMMRINNQRRGPRIPRDMMMMNMMPRNGPGGNRMMMMHNNSGYFRI</sequence>
<feature type="domain" description="Sm" evidence="6">
    <location>
        <begin position="3"/>
        <end position="85"/>
    </location>
</feature>
<feature type="domain" description="DFDF" evidence="4">
    <location>
        <begin position="265"/>
        <end position="305"/>
    </location>
</feature>
<dbReference type="SMART" id="SM01199">
    <property type="entry name" value="FDF"/>
    <property type="match status" value="1"/>
</dbReference>
<dbReference type="SMART" id="SM01271">
    <property type="entry name" value="LSM14"/>
    <property type="match status" value="1"/>
</dbReference>
<dbReference type="Pfam" id="PF09532">
    <property type="entry name" value="FDF"/>
    <property type="match status" value="1"/>
</dbReference>
<dbReference type="InterPro" id="IPR010920">
    <property type="entry name" value="LSM_dom_sf"/>
</dbReference>
<dbReference type="PROSITE" id="PS51512">
    <property type="entry name" value="DFDF"/>
    <property type="match status" value="1"/>
</dbReference>
<dbReference type="InterPro" id="IPR047575">
    <property type="entry name" value="Sm"/>
</dbReference>
<accession>A0ABP1RKG2</accession>
<dbReference type="Gene3D" id="2.30.30.100">
    <property type="match status" value="1"/>
</dbReference>
<dbReference type="PROSITE" id="PS51513">
    <property type="entry name" value="FFD"/>
    <property type="match status" value="1"/>
</dbReference>
<dbReference type="InterPro" id="IPR025761">
    <property type="entry name" value="FFD_box"/>
</dbReference>
<evidence type="ECO:0000259" key="4">
    <source>
        <dbReference type="PROSITE" id="PS51512"/>
    </source>
</evidence>
<gene>
    <name evidence="7" type="ORF">ODALV1_LOCUS23262</name>
</gene>
<feature type="compositionally biased region" description="Gly residues" evidence="3">
    <location>
        <begin position="146"/>
        <end position="158"/>
    </location>
</feature>
<dbReference type="PROSITE" id="PS52002">
    <property type="entry name" value="SM"/>
    <property type="match status" value="1"/>
</dbReference>
<evidence type="ECO:0000256" key="2">
    <source>
        <dbReference type="PROSITE-ProRule" id="PRU00846"/>
    </source>
</evidence>
<feature type="region of interest" description="Disordered" evidence="3">
    <location>
        <begin position="224"/>
        <end position="255"/>
    </location>
</feature>
<protein>
    <submittedName>
        <fullName evidence="7">Uncharacterized protein</fullName>
    </submittedName>
</protein>
<dbReference type="PANTHER" id="PTHR13586">
    <property type="entry name" value="SCD6 PROTEIN-RELATED"/>
    <property type="match status" value="1"/>
</dbReference>
<comment type="similarity">
    <text evidence="1">Belongs to the LSM14 family.</text>
</comment>
<keyword evidence="8" id="KW-1185">Reference proteome</keyword>
<feature type="compositionally biased region" description="Basic and acidic residues" evidence="3">
    <location>
        <begin position="315"/>
        <end position="326"/>
    </location>
</feature>
<dbReference type="InterPro" id="IPR019050">
    <property type="entry name" value="FDF_dom"/>
</dbReference>
<feature type="compositionally biased region" description="Basic and acidic residues" evidence="3">
    <location>
        <begin position="293"/>
        <end position="306"/>
    </location>
</feature>
<feature type="region of interest" description="Disordered" evidence="3">
    <location>
        <begin position="291"/>
        <end position="326"/>
    </location>
</feature>
<evidence type="ECO:0000313" key="7">
    <source>
        <dbReference type="EMBL" id="CAL8129541.1"/>
    </source>
</evidence>
<feature type="region of interest" description="Disordered" evidence="3">
    <location>
        <begin position="138"/>
        <end position="163"/>
    </location>
</feature>
<dbReference type="Proteomes" id="UP001642540">
    <property type="component" value="Unassembled WGS sequence"/>
</dbReference>
<feature type="compositionally biased region" description="Polar residues" evidence="3">
    <location>
        <begin position="224"/>
        <end position="237"/>
    </location>
</feature>
<evidence type="ECO:0000256" key="1">
    <source>
        <dbReference type="ARBA" id="ARBA00010415"/>
    </source>
</evidence>
<dbReference type="InterPro" id="IPR025762">
    <property type="entry name" value="DFDF"/>
</dbReference>
<dbReference type="EMBL" id="CAXLJM020000078">
    <property type="protein sequence ID" value="CAL8129541.1"/>
    <property type="molecule type" value="Genomic_DNA"/>
</dbReference>
<feature type="compositionally biased region" description="Gly residues" evidence="3">
    <location>
        <begin position="244"/>
        <end position="253"/>
    </location>
</feature>
<feature type="short sequence motif" description="FFD box" evidence="2">
    <location>
        <begin position="326"/>
        <end position="341"/>
    </location>
</feature>
<evidence type="ECO:0000256" key="3">
    <source>
        <dbReference type="SAM" id="MobiDB-lite"/>
    </source>
</evidence>
<feature type="domain" description="FFD box profile" evidence="5">
    <location>
        <begin position="326"/>
        <end position="341"/>
    </location>
</feature>
<comment type="caution">
    <text evidence="7">The sequence shown here is derived from an EMBL/GenBank/DDBJ whole genome shotgun (WGS) entry which is preliminary data.</text>
</comment>
<dbReference type="InterPro" id="IPR025609">
    <property type="entry name" value="Lsm14-like_N"/>
</dbReference>
<dbReference type="SUPFAM" id="SSF50182">
    <property type="entry name" value="Sm-like ribonucleoproteins"/>
    <property type="match status" value="1"/>
</dbReference>
<name>A0ABP1RKG2_9HEXA</name>
<dbReference type="CDD" id="cd01736">
    <property type="entry name" value="LSm14_N"/>
    <property type="match status" value="1"/>
</dbReference>
<evidence type="ECO:0000259" key="6">
    <source>
        <dbReference type="PROSITE" id="PS52002"/>
    </source>
</evidence>
<dbReference type="PANTHER" id="PTHR13586:SF0">
    <property type="entry name" value="TRAILER HITCH, ISOFORM H"/>
    <property type="match status" value="1"/>
</dbReference>
<evidence type="ECO:0000259" key="5">
    <source>
        <dbReference type="PROSITE" id="PS51513"/>
    </source>
</evidence>
<reference evidence="7 8" key="1">
    <citation type="submission" date="2024-08" db="EMBL/GenBank/DDBJ databases">
        <authorList>
            <person name="Cucini C."/>
            <person name="Frati F."/>
        </authorList>
    </citation>
    <scope>NUCLEOTIDE SEQUENCE [LARGE SCALE GENOMIC DNA]</scope>
</reference>
<evidence type="ECO:0000313" key="8">
    <source>
        <dbReference type="Proteomes" id="UP001642540"/>
    </source>
</evidence>
<organism evidence="7 8">
    <name type="scientific">Orchesella dallaii</name>
    <dbReference type="NCBI Taxonomy" id="48710"/>
    <lineage>
        <taxon>Eukaryota</taxon>
        <taxon>Metazoa</taxon>
        <taxon>Ecdysozoa</taxon>
        <taxon>Arthropoda</taxon>
        <taxon>Hexapoda</taxon>
        <taxon>Collembola</taxon>
        <taxon>Entomobryomorpha</taxon>
        <taxon>Entomobryoidea</taxon>
        <taxon>Orchesellidae</taxon>
        <taxon>Orchesellinae</taxon>
        <taxon>Orchesella</taxon>
    </lineage>
</organism>
<dbReference type="Pfam" id="PF12701">
    <property type="entry name" value="LSM14"/>
    <property type="match status" value="1"/>
</dbReference>